<protein>
    <submittedName>
        <fullName evidence="1">Uncharacterized protein</fullName>
    </submittedName>
</protein>
<dbReference type="EMBL" id="ML145103">
    <property type="protein sequence ID" value="TBU60632.1"/>
    <property type="molecule type" value="Genomic_DNA"/>
</dbReference>
<proteinExistence type="predicted"/>
<sequence length="110" mass="11905">MTANARSVVSSFKHAARQIQQSRGGRTIGIGSVSSKQGRFFTRCLTCKSGDVNVPAYAASKSAICGPTQCAVGEQHRSQHCSPRLIAAPMSKSSTRLYSQHSRLHNMNHM</sequence>
<name>A0A4Q9Q0G3_9APHY</name>
<organism evidence="1 2">
    <name type="scientific">Dichomitus squalens</name>
    <dbReference type="NCBI Taxonomy" id="114155"/>
    <lineage>
        <taxon>Eukaryota</taxon>
        <taxon>Fungi</taxon>
        <taxon>Dikarya</taxon>
        <taxon>Basidiomycota</taxon>
        <taxon>Agaricomycotina</taxon>
        <taxon>Agaricomycetes</taxon>
        <taxon>Polyporales</taxon>
        <taxon>Polyporaceae</taxon>
        <taxon>Dichomitus</taxon>
    </lineage>
</organism>
<dbReference type="SUPFAM" id="SSF51735">
    <property type="entry name" value="NAD(P)-binding Rossmann-fold domains"/>
    <property type="match status" value="1"/>
</dbReference>
<accession>A0A4Q9Q0G3</accession>
<evidence type="ECO:0000313" key="2">
    <source>
        <dbReference type="Proteomes" id="UP000292082"/>
    </source>
</evidence>
<dbReference type="Proteomes" id="UP000292082">
    <property type="component" value="Unassembled WGS sequence"/>
</dbReference>
<gene>
    <name evidence="1" type="ORF">BD310DRAFT_922335</name>
</gene>
<dbReference type="AlphaFoldDB" id="A0A4Q9Q0G3"/>
<evidence type="ECO:0000313" key="1">
    <source>
        <dbReference type="EMBL" id="TBU60632.1"/>
    </source>
</evidence>
<dbReference type="Gene3D" id="3.40.50.720">
    <property type="entry name" value="NAD(P)-binding Rossmann-like Domain"/>
    <property type="match status" value="1"/>
</dbReference>
<keyword evidence="2" id="KW-1185">Reference proteome</keyword>
<reference evidence="1 2" key="1">
    <citation type="submission" date="2019-01" db="EMBL/GenBank/DDBJ databases">
        <title>Draft genome sequences of three monokaryotic isolates of the white-rot basidiomycete fungus Dichomitus squalens.</title>
        <authorList>
            <consortium name="DOE Joint Genome Institute"/>
            <person name="Lopez S.C."/>
            <person name="Andreopoulos B."/>
            <person name="Pangilinan J."/>
            <person name="Lipzen A."/>
            <person name="Riley R."/>
            <person name="Ahrendt S."/>
            <person name="Ng V."/>
            <person name="Barry K."/>
            <person name="Daum C."/>
            <person name="Grigoriev I.V."/>
            <person name="Hilden K.S."/>
            <person name="Makela M.R."/>
            <person name="de Vries R.P."/>
        </authorList>
    </citation>
    <scope>NUCLEOTIDE SEQUENCE [LARGE SCALE GENOMIC DNA]</scope>
    <source>
        <strain evidence="1 2">CBS 464.89</strain>
    </source>
</reference>
<dbReference type="InterPro" id="IPR036291">
    <property type="entry name" value="NAD(P)-bd_dom_sf"/>
</dbReference>